<reference evidence="2" key="1">
    <citation type="journal article" date="2019" name="Int. J. Syst. Evol. Microbiol.">
        <title>The Global Catalogue of Microorganisms (GCM) 10K type strain sequencing project: providing services to taxonomists for standard genome sequencing and annotation.</title>
        <authorList>
            <consortium name="The Broad Institute Genomics Platform"/>
            <consortium name="The Broad Institute Genome Sequencing Center for Infectious Disease"/>
            <person name="Wu L."/>
            <person name="Ma J."/>
        </authorList>
    </citation>
    <scope>NUCLEOTIDE SEQUENCE [LARGE SCALE GENOMIC DNA]</scope>
    <source>
        <strain evidence="2">NBRC 102407</strain>
    </source>
</reference>
<comment type="caution">
    <text evidence="1">The sequence shown here is derived from an EMBL/GenBank/DDBJ whole genome shotgun (WGS) entry which is preliminary data.</text>
</comment>
<gene>
    <name evidence="1" type="ORF">GCM10007933_23930</name>
</gene>
<dbReference type="Proteomes" id="UP001157167">
    <property type="component" value="Unassembled WGS sequence"/>
</dbReference>
<sequence length="107" mass="11631">MQGGEQAHAGAVAKFEIHDDEVGSFALEHEQSIDFTVGRADDFDMFDPTEHGCEQVTQYGRIFDQDHPEGCGGLGIHGSVFLSSIRLKRRVAHPPGDAPHPVSSFVV</sequence>
<evidence type="ECO:0000313" key="1">
    <source>
        <dbReference type="EMBL" id="GLT22932.1"/>
    </source>
</evidence>
<accession>A0ABQ6FE85</accession>
<keyword evidence="2" id="KW-1185">Reference proteome</keyword>
<dbReference type="EMBL" id="BSPX01000034">
    <property type="protein sequence ID" value="GLT22932.1"/>
    <property type="molecule type" value="Genomic_DNA"/>
</dbReference>
<proteinExistence type="predicted"/>
<protein>
    <submittedName>
        <fullName evidence="1">Uncharacterized protein</fullName>
    </submittedName>
</protein>
<name>A0ABQ6FE85_9RHOO</name>
<evidence type="ECO:0000313" key="2">
    <source>
        <dbReference type="Proteomes" id="UP001157167"/>
    </source>
</evidence>
<organism evidence="1 2">
    <name type="scientific">Zoogloea oryzae</name>
    <dbReference type="NCBI Taxonomy" id="310767"/>
    <lineage>
        <taxon>Bacteria</taxon>
        <taxon>Pseudomonadati</taxon>
        <taxon>Pseudomonadota</taxon>
        <taxon>Betaproteobacteria</taxon>
        <taxon>Rhodocyclales</taxon>
        <taxon>Zoogloeaceae</taxon>
        <taxon>Zoogloea</taxon>
    </lineage>
</organism>